<protein>
    <submittedName>
        <fullName evidence="1">Uncharacterized protein</fullName>
    </submittedName>
</protein>
<dbReference type="EMBL" id="CP020370">
    <property type="protein sequence ID" value="AUB81232.1"/>
    <property type="molecule type" value="Genomic_DNA"/>
</dbReference>
<dbReference type="KEGG" id="tsy:THSYN_09890"/>
<dbReference type="RefSeq" id="WP_100919009.1">
    <property type="nucleotide sequence ID" value="NZ_CP020370.1"/>
</dbReference>
<dbReference type="OrthoDB" id="9780518at2"/>
<name>A0A2K8U6L5_9GAMM</name>
<organism evidence="1 2">
    <name type="scientific">Candidatus Thiodictyon syntrophicum</name>
    <dbReference type="NCBI Taxonomy" id="1166950"/>
    <lineage>
        <taxon>Bacteria</taxon>
        <taxon>Pseudomonadati</taxon>
        <taxon>Pseudomonadota</taxon>
        <taxon>Gammaproteobacteria</taxon>
        <taxon>Chromatiales</taxon>
        <taxon>Chromatiaceae</taxon>
        <taxon>Thiodictyon</taxon>
    </lineage>
</organism>
<gene>
    <name evidence="1" type="ORF">THSYN_09890</name>
</gene>
<sequence>MLLLLFKALVIVYLVVVVWHLRARPAFPRDLVYRVEHWESAEPGASQEVEPWPLFATLFGLRPRQRIDVLGEERPIAEIFPTAGRKHQGALFALRPGRGFRIGSGDGPEAGAAGVFYPEVCTRYRLWHDDSDKSYSFMLEYR</sequence>
<evidence type="ECO:0000313" key="2">
    <source>
        <dbReference type="Proteomes" id="UP000232638"/>
    </source>
</evidence>
<proteinExistence type="predicted"/>
<evidence type="ECO:0000313" key="1">
    <source>
        <dbReference type="EMBL" id="AUB81232.1"/>
    </source>
</evidence>
<accession>A0A2K8U6L5</accession>
<reference evidence="1 2" key="1">
    <citation type="submission" date="2017-03" db="EMBL/GenBank/DDBJ databases">
        <title>Complete genome sequence of Candidatus 'Thiodictyon syntrophicum' sp. nov. strain Cad16T, a photolithoautotroph purple sulfur bacterium isolated from an alpine meromictic lake.</title>
        <authorList>
            <person name="Luedin S.M."/>
            <person name="Pothier J.F."/>
            <person name="Danza F."/>
            <person name="Storelli N."/>
            <person name="Wittwer M."/>
            <person name="Tonolla M."/>
        </authorList>
    </citation>
    <scope>NUCLEOTIDE SEQUENCE [LARGE SCALE GENOMIC DNA]</scope>
    <source>
        <strain evidence="1 2">Cad16T</strain>
    </source>
</reference>
<dbReference type="AlphaFoldDB" id="A0A2K8U6L5"/>
<dbReference type="Proteomes" id="UP000232638">
    <property type="component" value="Chromosome"/>
</dbReference>
<keyword evidence="2" id="KW-1185">Reference proteome</keyword>